<dbReference type="Gene3D" id="1.25.10.10">
    <property type="entry name" value="Leucine-rich Repeat Variant"/>
    <property type="match status" value="1"/>
</dbReference>
<dbReference type="OrthoDB" id="340346at2759"/>
<proteinExistence type="predicted"/>
<evidence type="ECO:0000313" key="2">
    <source>
        <dbReference type="EMBL" id="SAL95366.1"/>
    </source>
</evidence>
<reference evidence="2" key="1">
    <citation type="submission" date="2016-04" db="EMBL/GenBank/DDBJ databases">
        <authorList>
            <person name="Evans L.H."/>
            <person name="Alamgir A."/>
            <person name="Owens N."/>
            <person name="Weber N.D."/>
            <person name="Virtaneva K."/>
            <person name="Barbian K."/>
            <person name="Babar A."/>
            <person name="Rosenke K."/>
        </authorList>
    </citation>
    <scope>NUCLEOTIDE SEQUENCE [LARGE SCALE GENOMIC DNA]</scope>
    <source>
        <strain evidence="2">CBS 101.48</strain>
    </source>
</reference>
<dbReference type="STRING" id="4829.A0A168KSY0"/>
<protein>
    <submittedName>
        <fullName evidence="2">Uncharacterized protein</fullName>
    </submittedName>
</protein>
<dbReference type="EMBL" id="LT550279">
    <property type="protein sequence ID" value="SAL95366.1"/>
    <property type="molecule type" value="Genomic_DNA"/>
</dbReference>
<sequence>MLDSAPEPPSSALGNQSEAWNDVFNDDSLNMVISFQQEAMQVDNFLDEPTTTFESEDDDKYHDASMDWMKDAMQPPLQDLDSCPSNLCESDISMTSLERLQMFSSSNRLQHRIIVATELLPTLESLDNVEEAIQYVLPIFFKVASDDDPSVRGLLVSDIGDIVLYFFRYTLLTTTQPSSSTHQQQQSHNSCLSSPAAETIPSPMADSTFIMQSTPTSSYPAGLTIPIQAFSFTLIDLLLDQNTAVSSPCQIGVVSISKGLILGALDGIYGSDGQQQVRNLLDQEIVHGVILELYAIALGRKRRDLQQRTIISTSATATPDTTLTSFVDQGEMHLSKVACLSLISALARFLGQTCCTEHCLPIIETLASDGLFYVRKEAIFAAKKMMHCIDHSTVIDRL</sequence>
<feature type="region of interest" description="Disordered" evidence="1">
    <location>
        <begin position="178"/>
        <end position="197"/>
    </location>
</feature>
<dbReference type="InParanoid" id="A0A168KSY0"/>
<dbReference type="AlphaFoldDB" id="A0A168KSY0"/>
<dbReference type="SUPFAM" id="SSF48371">
    <property type="entry name" value="ARM repeat"/>
    <property type="match status" value="1"/>
</dbReference>
<evidence type="ECO:0000256" key="1">
    <source>
        <dbReference type="SAM" id="MobiDB-lite"/>
    </source>
</evidence>
<name>A0A168KSY0_ABSGL</name>
<dbReference type="InterPro" id="IPR016024">
    <property type="entry name" value="ARM-type_fold"/>
</dbReference>
<evidence type="ECO:0000313" key="3">
    <source>
        <dbReference type="Proteomes" id="UP000078561"/>
    </source>
</evidence>
<dbReference type="InterPro" id="IPR011989">
    <property type="entry name" value="ARM-like"/>
</dbReference>
<organism evidence="2">
    <name type="scientific">Absidia glauca</name>
    <name type="common">Pin mould</name>
    <dbReference type="NCBI Taxonomy" id="4829"/>
    <lineage>
        <taxon>Eukaryota</taxon>
        <taxon>Fungi</taxon>
        <taxon>Fungi incertae sedis</taxon>
        <taxon>Mucoromycota</taxon>
        <taxon>Mucoromycotina</taxon>
        <taxon>Mucoromycetes</taxon>
        <taxon>Mucorales</taxon>
        <taxon>Cunninghamellaceae</taxon>
        <taxon>Absidia</taxon>
    </lineage>
</organism>
<feature type="non-terminal residue" evidence="2">
    <location>
        <position position="398"/>
    </location>
</feature>
<gene>
    <name evidence="2" type="primary">ABSGL_00684.1 scaffold 849</name>
</gene>
<keyword evidence="3" id="KW-1185">Reference proteome</keyword>
<feature type="compositionally biased region" description="Low complexity" evidence="1">
    <location>
        <begin position="178"/>
        <end position="190"/>
    </location>
</feature>
<dbReference type="Proteomes" id="UP000078561">
    <property type="component" value="Unassembled WGS sequence"/>
</dbReference>
<accession>A0A168KSY0</accession>